<comment type="caution">
    <text evidence="2">The sequence shown here is derived from an EMBL/GenBank/DDBJ whole genome shotgun (WGS) entry which is preliminary data.</text>
</comment>
<organism evidence="2 3">
    <name type="scientific">Eleusine coracana subsp. coracana</name>
    <dbReference type="NCBI Taxonomy" id="191504"/>
    <lineage>
        <taxon>Eukaryota</taxon>
        <taxon>Viridiplantae</taxon>
        <taxon>Streptophyta</taxon>
        <taxon>Embryophyta</taxon>
        <taxon>Tracheophyta</taxon>
        <taxon>Spermatophyta</taxon>
        <taxon>Magnoliopsida</taxon>
        <taxon>Liliopsida</taxon>
        <taxon>Poales</taxon>
        <taxon>Poaceae</taxon>
        <taxon>PACMAD clade</taxon>
        <taxon>Chloridoideae</taxon>
        <taxon>Cynodonteae</taxon>
        <taxon>Eleusininae</taxon>
        <taxon>Eleusine</taxon>
    </lineage>
</organism>
<evidence type="ECO:0000313" key="3">
    <source>
        <dbReference type="Proteomes" id="UP001054889"/>
    </source>
</evidence>
<gene>
    <name evidence="2" type="primary">gb26365</name>
    <name evidence="2" type="ORF">PR202_gb26365</name>
</gene>
<dbReference type="EMBL" id="BQKI01000095">
    <property type="protein sequence ID" value="GJN37412.1"/>
    <property type="molecule type" value="Genomic_DNA"/>
</dbReference>
<dbReference type="PANTHER" id="PTHR46354:SF4">
    <property type="entry name" value="PROTEIN DOG1-LIKE 3"/>
    <property type="match status" value="1"/>
</dbReference>
<evidence type="ECO:0000313" key="2">
    <source>
        <dbReference type="EMBL" id="GJN37412.1"/>
    </source>
</evidence>
<dbReference type="InterPro" id="IPR051886">
    <property type="entry name" value="Seed_Dev/Stress_Resp_Reg"/>
</dbReference>
<reference evidence="2" key="2">
    <citation type="submission" date="2021-12" db="EMBL/GenBank/DDBJ databases">
        <title>Resequencing data analysis of finger millet.</title>
        <authorList>
            <person name="Hatakeyama M."/>
            <person name="Aluri S."/>
            <person name="Balachadran M.T."/>
            <person name="Sivarajan S.R."/>
            <person name="Poveda L."/>
            <person name="Shimizu-Inatsugi R."/>
            <person name="Schlapbach R."/>
            <person name="Sreeman S.M."/>
            <person name="Shimizu K.K."/>
        </authorList>
    </citation>
    <scope>NUCLEOTIDE SEQUENCE</scope>
</reference>
<dbReference type="GO" id="GO:0043565">
    <property type="term" value="F:sequence-specific DNA binding"/>
    <property type="evidence" value="ECO:0007669"/>
    <property type="project" value="InterPro"/>
</dbReference>
<dbReference type="InterPro" id="IPR025422">
    <property type="entry name" value="TGA_domain"/>
</dbReference>
<proteinExistence type="predicted"/>
<protein>
    <recommendedName>
        <fullName evidence="1">DOG1 domain-containing protein</fullName>
    </recommendedName>
</protein>
<name>A0AAV5FR07_ELECO</name>
<keyword evidence="3" id="KW-1185">Reference proteome</keyword>
<sequence length="260" mass="28265">MAAAPPQRGSTNGHAASAATFSQFFENWVAQQTRDLATLRAAASAVPATPDAELSRLVDRALSHYEHYYDTKSAAAGEDVLRMFSPSWTSTTENLFLWCGEWRPAAALQLLYTKSGMQLESQLSAFLAGTGMQADLGELSVQQIQAADQLQRSTIKREREIEEAAAKAQEALATARMMELAGGGAMDAEAMEREMQAKAEGMKEVLKMADTLRLDTMRAVLALLRPSQAVHFLIAAAELHIAVHRFGRLRDGHAPPPAPQ</sequence>
<reference evidence="2" key="1">
    <citation type="journal article" date="2018" name="DNA Res.">
        <title>Multiple hybrid de novo genome assembly of finger millet, an orphan allotetraploid crop.</title>
        <authorList>
            <person name="Hatakeyama M."/>
            <person name="Aluri S."/>
            <person name="Balachadran M.T."/>
            <person name="Sivarajan S.R."/>
            <person name="Patrignani A."/>
            <person name="Gruter S."/>
            <person name="Poveda L."/>
            <person name="Shimizu-Inatsugi R."/>
            <person name="Baeten J."/>
            <person name="Francoijs K.J."/>
            <person name="Nataraja K.N."/>
            <person name="Reddy Y.A.N."/>
            <person name="Phadnis S."/>
            <person name="Ravikumar R.L."/>
            <person name="Schlapbach R."/>
            <person name="Sreeman S.M."/>
            <person name="Shimizu K.K."/>
        </authorList>
    </citation>
    <scope>NUCLEOTIDE SEQUENCE</scope>
</reference>
<feature type="domain" description="DOG1" evidence="1">
    <location>
        <begin position="18"/>
        <end position="253"/>
    </location>
</feature>
<dbReference type="PROSITE" id="PS51806">
    <property type="entry name" value="DOG1"/>
    <property type="match status" value="1"/>
</dbReference>
<accession>A0AAV5FR07</accession>
<dbReference type="Pfam" id="PF14144">
    <property type="entry name" value="DOG1"/>
    <property type="match status" value="1"/>
</dbReference>
<dbReference type="AlphaFoldDB" id="A0AAV5FR07"/>
<dbReference type="PANTHER" id="PTHR46354">
    <property type="entry name" value="DOG1 DOMAIN-CONTAINING PROTEIN"/>
    <property type="match status" value="1"/>
</dbReference>
<dbReference type="Proteomes" id="UP001054889">
    <property type="component" value="Unassembled WGS sequence"/>
</dbReference>
<evidence type="ECO:0000259" key="1">
    <source>
        <dbReference type="PROSITE" id="PS51806"/>
    </source>
</evidence>
<dbReference type="GO" id="GO:0006351">
    <property type="term" value="P:DNA-templated transcription"/>
    <property type="evidence" value="ECO:0007669"/>
    <property type="project" value="InterPro"/>
</dbReference>